<evidence type="ECO:0000313" key="2">
    <source>
        <dbReference type="Proteomes" id="UP001497453"/>
    </source>
</evidence>
<gene>
    <name evidence="1" type="ORF">GFSPODELE1_LOCUS8132</name>
</gene>
<sequence length="166" mass="18190">MLHIVLYGHHFASTKALNSTSPSPEACSCTGVPAPMNSTSPVITFNVLSAYLTVPLPSVTIAKLGPSIAPCVSLSLGDKFNPKTENSGMADWYVSPEMRLGMSRSLGVRPARITLSDVAMHSMMSSQGPEVMLLSVTPQERWVYAYRQRRMHEAHRRQGKLHHRGS</sequence>
<accession>A0ABP1DWM9</accession>
<proteinExistence type="predicted"/>
<evidence type="ECO:0000313" key="1">
    <source>
        <dbReference type="EMBL" id="CAL1711009.1"/>
    </source>
</evidence>
<dbReference type="Proteomes" id="UP001497453">
    <property type="component" value="Chromosome 6"/>
</dbReference>
<keyword evidence="2" id="KW-1185">Reference proteome</keyword>
<dbReference type="EMBL" id="OZ037949">
    <property type="protein sequence ID" value="CAL1711009.1"/>
    <property type="molecule type" value="Genomic_DNA"/>
</dbReference>
<name>A0ABP1DWM9_9APHY</name>
<protein>
    <submittedName>
        <fullName evidence="1">Uncharacterized protein</fullName>
    </submittedName>
</protein>
<reference evidence="2" key="1">
    <citation type="submission" date="2024-04" db="EMBL/GenBank/DDBJ databases">
        <authorList>
            <person name="Shaw F."/>
            <person name="Minotto A."/>
        </authorList>
    </citation>
    <scope>NUCLEOTIDE SEQUENCE [LARGE SCALE GENOMIC DNA]</scope>
</reference>
<organism evidence="1 2">
    <name type="scientific">Somion occarium</name>
    <dbReference type="NCBI Taxonomy" id="3059160"/>
    <lineage>
        <taxon>Eukaryota</taxon>
        <taxon>Fungi</taxon>
        <taxon>Dikarya</taxon>
        <taxon>Basidiomycota</taxon>
        <taxon>Agaricomycotina</taxon>
        <taxon>Agaricomycetes</taxon>
        <taxon>Polyporales</taxon>
        <taxon>Cerrenaceae</taxon>
        <taxon>Somion</taxon>
    </lineage>
</organism>